<dbReference type="Proteomes" id="UP000019150">
    <property type="component" value="Chromosome"/>
</dbReference>
<dbReference type="STRING" id="1415166.NONO_c18840"/>
<dbReference type="GO" id="GO:0005524">
    <property type="term" value="F:ATP binding"/>
    <property type="evidence" value="ECO:0007669"/>
    <property type="project" value="UniProtKB-KW"/>
</dbReference>
<reference evidence="10 11" key="1">
    <citation type="journal article" date="2014" name="Appl. Environ. Microbiol.">
        <title>Insights into the Microbial Degradation of Rubber and Gutta-Percha by Analysis of the Complete Genome of Nocardia nova SH22a.</title>
        <authorList>
            <person name="Luo Q."/>
            <person name="Hiessl S."/>
            <person name="Poehlein A."/>
            <person name="Daniel R."/>
            <person name="Steinbuchel A."/>
        </authorList>
    </citation>
    <scope>NUCLEOTIDE SEQUENCE [LARGE SCALE GENOMIC DNA]</scope>
    <source>
        <strain evidence="10">SH22a</strain>
    </source>
</reference>
<sequence length="500" mass="52509">MTETLLPGTIFAGYRIERVLGAGGMGTVYLATHPRLPRREAVKVLPERLGAEPEYRARFVREAEVASRLDHPNVVAVGDRGAERGCLWIAMQFVDGIDAARLIRRNPDGVAPPAAVHIVTEAARGLDAAHGAGLLHRDVKPANLLLESRPGRPDRVYVSDFGIARAASDAVSLTEPGAVIATVAYAAPEQIALDAVDHRADVYALGCTLYELLTGAKPFPRPTAAAVMYAHLTDPPPRPTSRNQALPAAIDVVIARALAKDPGHRFPSCGALAQAAAAAIGGIAPPVAVPGPAARPVRRRAPRTRRRSRVRVAAIAGVCAVVLAVSVGVVLATRNSGNPPSAGQTSAPTTPAGPNTASWGPEEDAVRALPRLLPATPTSSGYQGLRCSAGAVSEQSGAGSQMLCQGDRNPVDELVVQCTTGHTPMTIHPLDGVSAQGDQRWERTSGTGRTVWGNGTRQGRPVGVLQIGFDDPARDFCQILLWGGASGQDLMDRWWPDAPL</sequence>
<dbReference type="eggNOG" id="COG0515">
    <property type="taxonomic scope" value="Bacteria"/>
</dbReference>
<dbReference type="Gene3D" id="3.30.200.20">
    <property type="entry name" value="Phosphorylase Kinase, domain 1"/>
    <property type="match status" value="1"/>
</dbReference>
<evidence type="ECO:0000313" key="10">
    <source>
        <dbReference type="EMBL" id="AHH16684.1"/>
    </source>
</evidence>
<evidence type="ECO:0000256" key="8">
    <source>
        <dbReference type="SAM" id="Phobius"/>
    </source>
</evidence>
<feature type="transmembrane region" description="Helical" evidence="8">
    <location>
        <begin position="271"/>
        <end position="289"/>
    </location>
</feature>
<dbReference type="EMBL" id="CP006850">
    <property type="protein sequence ID" value="AHH16684.1"/>
    <property type="molecule type" value="Genomic_DNA"/>
</dbReference>
<keyword evidence="8" id="KW-1133">Transmembrane helix</keyword>
<evidence type="ECO:0000256" key="7">
    <source>
        <dbReference type="SAM" id="MobiDB-lite"/>
    </source>
</evidence>
<dbReference type="EC" id="2.7.11.1" evidence="1"/>
<dbReference type="PROSITE" id="PS50011">
    <property type="entry name" value="PROTEIN_KINASE_DOM"/>
    <property type="match status" value="1"/>
</dbReference>
<keyword evidence="5 10" id="KW-0418">Kinase</keyword>
<name>W5TBY3_9NOCA</name>
<dbReference type="SMART" id="SM00220">
    <property type="entry name" value="S_TKc"/>
    <property type="match status" value="1"/>
</dbReference>
<dbReference type="FunFam" id="1.10.510.10:FF:000021">
    <property type="entry name" value="Serine/threonine protein kinase"/>
    <property type="match status" value="1"/>
</dbReference>
<dbReference type="PANTHER" id="PTHR43289">
    <property type="entry name" value="MITOGEN-ACTIVATED PROTEIN KINASE KINASE KINASE 20-RELATED"/>
    <property type="match status" value="1"/>
</dbReference>
<protein>
    <recommendedName>
        <fullName evidence="1">non-specific serine/threonine protein kinase</fullName>
        <ecNumber evidence="1">2.7.11.1</ecNumber>
    </recommendedName>
</protein>
<evidence type="ECO:0000256" key="5">
    <source>
        <dbReference type="ARBA" id="ARBA00022777"/>
    </source>
</evidence>
<evidence type="ECO:0000256" key="1">
    <source>
        <dbReference type="ARBA" id="ARBA00012513"/>
    </source>
</evidence>
<dbReference type="HOGENOM" id="CLU_000288_63_44_11"/>
<dbReference type="PROSITE" id="PS00108">
    <property type="entry name" value="PROTEIN_KINASE_ST"/>
    <property type="match status" value="1"/>
</dbReference>
<keyword evidence="11" id="KW-1185">Reference proteome</keyword>
<keyword evidence="6" id="KW-0067">ATP-binding</keyword>
<feature type="transmembrane region" description="Helical" evidence="8">
    <location>
        <begin position="310"/>
        <end position="332"/>
    </location>
</feature>
<dbReference type="InterPro" id="IPR008271">
    <property type="entry name" value="Ser/Thr_kinase_AS"/>
</dbReference>
<evidence type="ECO:0000256" key="3">
    <source>
        <dbReference type="ARBA" id="ARBA00022679"/>
    </source>
</evidence>
<dbReference type="CDD" id="cd14014">
    <property type="entry name" value="STKc_PknB_like"/>
    <property type="match status" value="1"/>
</dbReference>
<dbReference type="PANTHER" id="PTHR43289:SF6">
    <property type="entry name" value="SERINE_THREONINE-PROTEIN KINASE NEKL-3"/>
    <property type="match status" value="1"/>
</dbReference>
<evidence type="ECO:0000313" key="11">
    <source>
        <dbReference type="Proteomes" id="UP000019150"/>
    </source>
</evidence>
<dbReference type="GO" id="GO:0004674">
    <property type="term" value="F:protein serine/threonine kinase activity"/>
    <property type="evidence" value="ECO:0007669"/>
    <property type="project" value="UniProtKB-KW"/>
</dbReference>
<evidence type="ECO:0000256" key="6">
    <source>
        <dbReference type="ARBA" id="ARBA00022840"/>
    </source>
</evidence>
<dbReference type="SUPFAM" id="SSF56112">
    <property type="entry name" value="Protein kinase-like (PK-like)"/>
    <property type="match status" value="1"/>
</dbReference>
<keyword evidence="8" id="KW-0812">Transmembrane</keyword>
<dbReference type="InterPro" id="IPR000719">
    <property type="entry name" value="Prot_kinase_dom"/>
</dbReference>
<keyword evidence="2 10" id="KW-0723">Serine/threonine-protein kinase</keyword>
<dbReference type="OrthoDB" id="9762169at2"/>
<feature type="compositionally biased region" description="Polar residues" evidence="7">
    <location>
        <begin position="336"/>
        <end position="358"/>
    </location>
</feature>
<feature type="domain" description="Protein kinase" evidence="9">
    <location>
        <begin position="14"/>
        <end position="277"/>
    </location>
</feature>
<organism evidence="10 11">
    <name type="scientific">Nocardia nova SH22a</name>
    <dbReference type="NCBI Taxonomy" id="1415166"/>
    <lineage>
        <taxon>Bacteria</taxon>
        <taxon>Bacillati</taxon>
        <taxon>Actinomycetota</taxon>
        <taxon>Actinomycetes</taxon>
        <taxon>Mycobacteriales</taxon>
        <taxon>Nocardiaceae</taxon>
        <taxon>Nocardia</taxon>
    </lineage>
</organism>
<keyword evidence="4" id="KW-0547">Nucleotide-binding</keyword>
<accession>W5TBY3</accession>
<gene>
    <name evidence="10" type="ORF">NONO_c18840</name>
</gene>
<dbReference type="PATRIC" id="fig|1415166.3.peg.1908"/>
<dbReference type="AlphaFoldDB" id="W5TBY3"/>
<feature type="region of interest" description="Disordered" evidence="7">
    <location>
        <begin position="336"/>
        <end position="361"/>
    </location>
</feature>
<dbReference type="Pfam" id="PF00069">
    <property type="entry name" value="Pkinase"/>
    <property type="match status" value="1"/>
</dbReference>
<evidence type="ECO:0000256" key="2">
    <source>
        <dbReference type="ARBA" id="ARBA00022527"/>
    </source>
</evidence>
<proteinExistence type="predicted"/>
<dbReference type="InterPro" id="IPR011009">
    <property type="entry name" value="Kinase-like_dom_sf"/>
</dbReference>
<dbReference type="RefSeq" id="WP_038550404.1">
    <property type="nucleotide sequence ID" value="NZ_CP006850.1"/>
</dbReference>
<keyword evidence="8" id="KW-0472">Membrane</keyword>
<evidence type="ECO:0000256" key="4">
    <source>
        <dbReference type="ARBA" id="ARBA00022741"/>
    </source>
</evidence>
<dbReference type="KEGG" id="nno:NONO_c18840"/>
<keyword evidence="3" id="KW-0808">Transferase</keyword>
<dbReference type="Gene3D" id="1.10.510.10">
    <property type="entry name" value="Transferase(Phosphotransferase) domain 1"/>
    <property type="match status" value="1"/>
</dbReference>
<evidence type="ECO:0000259" key="9">
    <source>
        <dbReference type="PROSITE" id="PS50011"/>
    </source>
</evidence>